<dbReference type="AlphaFoldDB" id="A0A4D4JCM1"/>
<sequence length="103" mass="11415">MTKVRTALVIGGGIAGPVAADPRAAFAAYERRRRPRVERIAARAAKVNHVKAPGPLTSALLPVLMRLMTKTVMRPEKALGPEQRYRIDWDTAVQSEKDTLRVR</sequence>
<organism evidence="1 2">
    <name type="scientific">Gandjariella thermophila</name>
    <dbReference type="NCBI Taxonomy" id="1931992"/>
    <lineage>
        <taxon>Bacteria</taxon>
        <taxon>Bacillati</taxon>
        <taxon>Actinomycetota</taxon>
        <taxon>Actinomycetes</taxon>
        <taxon>Pseudonocardiales</taxon>
        <taxon>Pseudonocardiaceae</taxon>
        <taxon>Gandjariella</taxon>
    </lineage>
</organism>
<dbReference type="OrthoDB" id="9782160at2"/>
<gene>
    <name evidence="1" type="ORF">GTS_32800</name>
</gene>
<dbReference type="RefSeq" id="WP_137814712.1">
    <property type="nucleotide sequence ID" value="NZ_BJFL01000016.1"/>
</dbReference>
<dbReference type="Proteomes" id="UP000298860">
    <property type="component" value="Unassembled WGS sequence"/>
</dbReference>
<dbReference type="EMBL" id="BJFL01000016">
    <property type="protein sequence ID" value="GDY31647.1"/>
    <property type="molecule type" value="Genomic_DNA"/>
</dbReference>
<protein>
    <recommendedName>
        <fullName evidence="3">FAD-binding domain-containing protein</fullName>
    </recommendedName>
</protein>
<keyword evidence="2" id="KW-1185">Reference proteome</keyword>
<evidence type="ECO:0000313" key="1">
    <source>
        <dbReference type="EMBL" id="GDY31647.1"/>
    </source>
</evidence>
<name>A0A4D4JCM1_9PSEU</name>
<proteinExistence type="predicted"/>
<evidence type="ECO:0000313" key="2">
    <source>
        <dbReference type="Proteomes" id="UP000298860"/>
    </source>
</evidence>
<comment type="caution">
    <text evidence="1">The sequence shown here is derived from an EMBL/GenBank/DDBJ whole genome shotgun (WGS) entry which is preliminary data.</text>
</comment>
<evidence type="ECO:0008006" key="3">
    <source>
        <dbReference type="Google" id="ProtNLM"/>
    </source>
</evidence>
<accession>A0A4D4JCM1</accession>
<reference evidence="2" key="1">
    <citation type="submission" date="2019-04" db="EMBL/GenBank/DDBJ databases">
        <title>Draft genome sequence of Pseudonocardiaceae bacterium SL3-2-4.</title>
        <authorList>
            <person name="Ningsih F."/>
            <person name="Yokota A."/>
            <person name="Sakai Y."/>
            <person name="Nanatani K."/>
            <person name="Yabe S."/>
            <person name="Oetari A."/>
            <person name="Sjamsuridzal W."/>
        </authorList>
    </citation>
    <scope>NUCLEOTIDE SEQUENCE [LARGE SCALE GENOMIC DNA]</scope>
    <source>
        <strain evidence="2">SL3-2-4</strain>
    </source>
</reference>